<keyword evidence="2" id="KW-1185">Reference proteome</keyword>
<name>A0AA47MEB7_MERPO</name>
<evidence type="ECO:0000313" key="1">
    <source>
        <dbReference type="EMBL" id="KAK0138499.1"/>
    </source>
</evidence>
<comment type="caution">
    <text evidence="1">The sequence shown here is derived from an EMBL/GenBank/DDBJ whole genome shotgun (WGS) entry which is preliminary data.</text>
</comment>
<dbReference type="EMBL" id="JAOPHQ010004606">
    <property type="protein sequence ID" value="KAK0138499.1"/>
    <property type="molecule type" value="Genomic_DNA"/>
</dbReference>
<reference evidence="1" key="1">
    <citation type="journal article" date="2023" name="Front. Mar. Sci.">
        <title>A new Merluccius polli reference genome to investigate the effects of global change in West African waters.</title>
        <authorList>
            <person name="Mateo J.L."/>
            <person name="Blanco-Fernandez C."/>
            <person name="Garcia-Vazquez E."/>
            <person name="Machado-Schiaffino G."/>
        </authorList>
    </citation>
    <scope>NUCLEOTIDE SEQUENCE</scope>
    <source>
        <strain evidence="1">C29</strain>
        <tissue evidence="1">Fin</tissue>
    </source>
</reference>
<sequence>MFVVFPNFLPTQTVKLQVINLEAYLPLSREPSKRDRVGGNITVQSPSVGKPHPCVMERYNM</sequence>
<dbReference type="Proteomes" id="UP001174136">
    <property type="component" value="Unassembled WGS sequence"/>
</dbReference>
<gene>
    <name evidence="1" type="ORF">N1851_024977</name>
</gene>
<evidence type="ECO:0000313" key="2">
    <source>
        <dbReference type="Proteomes" id="UP001174136"/>
    </source>
</evidence>
<protein>
    <submittedName>
        <fullName evidence="1">Uncharacterized protein</fullName>
    </submittedName>
</protein>
<dbReference type="AlphaFoldDB" id="A0AA47MEB7"/>
<proteinExistence type="predicted"/>
<organism evidence="1 2">
    <name type="scientific">Merluccius polli</name>
    <name type="common">Benguela hake</name>
    <name type="synonym">Merluccius cadenati</name>
    <dbReference type="NCBI Taxonomy" id="89951"/>
    <lineage>
        <taxon>Eukaryota</taxon>
        <taxon>Metazoa</taxon>
        <taxon>Chordata</taxon>
        <taxon>Craniata</taxon>
        <taxon>Vertebrata</taxon>
        <taxon>Euteleostomi</taxon>
        <taxon>Actinopterygii</taxon>
        <taxon>Neopterygii</taxon>
        <taxon>Teleostei</taxon>
        <taxon>Neoteleostei</taxon>
        <taxon>Acanthomorphata</taxon>
        <taxon>Zeiogadaria</taxon>
        <taxon>Gadariae</taxon>
        <taxon>Gadiformes</taxon>
        <taxon>Gadoidei</taxon>
        <taxon>Merlucciidae</taxon>
        <taxon>Merluccius</taxon>
    </lineage>
</organism>
<accession>A0AA47MEB7</accession>